<organism evidence="2 5">
    <name type="scientific">Medicago truncatula</name>
    <name type="common">Barrel medic</name>
    <name type="synonym">Medicago tribuloides</name>
    <dbReference type="NCBI Taxonomy" id="3880"/>
    <lineage>
        <taxon>Eukaryota</taxon>
        <taxon>Viridiplantae</taxon>
        <taxon>Streptophyta</taxon>
        <taxon>Embryophyta</taxon>
        <taxon>Tracheophyta</taxon>
        <taxon>Spermatophyta</taxon>
        <taxon>Magnoliopsida</taxon>
        <taxon>eudicotyledons</taxon>
        <taxon>Gunneridae</taxon>
        <taxon>Pentapetalae</taxon>
        <taxon>rosids</taxon>
        <taxon>fabids</taxon>
        <taxon>Fabales</taxon>
        <taxon>Fabaceae</taxon>
        <taxon>Papilionoideae</taxon>
        <taxon>50 kb inversion clade</taxon>
        <taxon>NPAAA clade</taxon>
        <taxon>Hologalegina</taxon>
        <taxon>IRL clade</taxon>
        <taxon>Trifolieae</taxon>
        <taxon>Medicago</taxon>
    </lineage>
</organism>
<keyword evidence="5" id="KW-1185">Reference proteome</keyword>
<dbReference type="Gene3D" id="2.110.10.10">
    <property type="entry name" value="Hemopexin-like domain"/>
    <property type="match status" value="1"/>
</dbReference>
<dbReference type="Proteomes" id="UP000002051">
    <property type="component" value="Chromosome 6"/>
</dbReference>
<evidence type="ECO:0000313" key="5">
    <source>
        <dbReference type="Proteomes" id="UP000002051"/>
    </source>
</evidence>
<evidence type="ECO:0000313" key="4">
    <source>
        <dbReference type="EnsemblPlants" id="KEH26121"/>
    </source>
</evidence>
<dbReference type="HOGENOM" id="CLU_080828_0_0_1"/>
<feature type="repeat" description="Hemopexin" evidence="1">
    <location>
        <begin position="116"/>
        <end position="162"/>
    </location>
</feature>
<dbReference type="Proteomes" id="UP000265566">
    <property type="component" value="Chromosome 6"/>
</dbReference>
<reference evidence="2 5" key="1">
    <citation type="journal article" date="2011" name="Nature">
        <title>The Medicago genome provides insight into the evolution of rhizobial symbioses.</title>
        <authorList>
            <person name="Young N.D."/>
            <person name="Debelle F."/>
            <person name="Oldroyd G.E."/>
            <person name="Geurts R."/>
            <person name="Cannon S.B."/>
            <person name="Udvardi M.K."/>
            <person name="Benedito V.A."/>
            <person name="Mayer K.F."/>
            <person name="Gouzy J."/>
            <person name="Schoof H."/>
            <person name="Van de Peer Y."/>
            <person name="Proost S."/>
            <person name="Cook D.R."/>
            <person name="Meyers B.C."/>
            <person name="Spannagl M."/>
            <person name="Cheung F."/>
            <person name="De Mita S."/>
            <person name="Krishnakumar V."/>
            <person name="Gundlach H."/>
            <person name="Zhou S."/>
            <person name="Mudge J."/>
            <person name="Bharti A.K."/>
            <person name="Murray J.D."/>
            <person name="Naoumkina M.A."/>
            <person name="Rosen B."/>
            <person name="Silverstein K.A."/>
            <person name="Tang H."/>
            <person name="Rombauts S."/>
            <person name="Zhao P.X."/>
            <person name="Zhou P."/>
            <person name="Barbe V."/>
            <person name="Bardou P."/>
            <person name="Bechner M."/>
            <person name="Bellec A."/>
            <person name="Berger A."/>
            <person name="Berges H."/>
            <person name="Bidwell S."/>
            <person name="Bisseling T."/>
            <person name="Choisne N."/>
            <person name="Couloux A."/>
            <person name="Denny R."/>
            <person name="Deshpande S."/>
            <person name="Dai X."/>
            <person name="Doyle J.J."/>
            <person name="Dudez A.M."/>
            <person name="Farmer A.D."/>
            <person name="Fouteau S."/>
            <person name="Franken C."/>
            <person name="Gibelin C."/>
            <person name="Gish J."/>
            <person name="Goldstein S."/>
            <person name="Gonzalez A.J."/>
            <person name="Green P.J."/>
            <person name="Hallab A."/>
            <person name="Hartog M."/>
            <person name="Hua A."/>
            <person name="Humphray S.J."/>
            <person name="Jeong D.H."/>
            <person name="Jing Y."/>
            <person name="Jocker A."/>
            <person name="Kenton S.M."/>
            <person name="Kim D.J."/>
            <person name="Klee K."/>
            <person name="Lai H."/>
            <person name="Lang C."/>
            <person name="Lin S."/>
            <person name="Macmil S.L."/>
            <person name="Magdelenat G."/>
            <person name="Matthews L."/>
            <person name="McCorrison J."/>
            <person name="Monaghan E.L."/>
            <person name="Mun J.H."/>
            <person name="Najar F.Z."/>
            <person name="Nicholson C."/>
            <person name="Noirot C."/>
            <person name="O'Bleness M."/>
            <person name="Paule C.R."/>
            <person name="Poulain J."/>
            <person name="Prion F."/>
            <person name="Qin B."/>
            <person name="Qu C."/>
            <person name="Retzel E.F."/>
            <person name="Riddle C."/>
            <person name="Sallet E."/>
            <person name="Samain S."/>
            <person name="Samson N."/>
            <person name="Sanders I."/>
            <person name="Saurat O."/>
            <person name="Scarpelli C."/>
            <person name="Schiex T."/>
            <person name="Segurens B."/>
            <person name="Severin A.J."/>
            <person name="Sherrier D.J."/>
            <person name="Shi R."/>
            <person name="Sims S."/>
            <person name="Singer S.R."/>
            <person name="Sinharoy S."/>
            <person name="Sterck L."/>
            <person name="Viollet A."/>
            <person name="Wang B.B."/>
            <person name="Wang K."/>
            <person name="Wang M."/>
            <person name="Wang X."/>
            <person name="Warfsmann J."/>
            <person name="Weissenbach J."/>
            <person name="White D.D."/>
            <person name="White J.D."/>
            <person name="Wiley G.B."/>
            <person name="Wincker P."/>
            <person name="Xing Y."/>
            <person name="Yang L."/>
            <person name="Yao Z."/>
            <person name="Ying F."/>
            <person name="Zhai J."/>
            <person name="Zhou L."/>
            <person name="Zuber A."/>
            <person name="Denarie J."/>
            <person name="Dixon R.A."/>
            <person name="May G.D."/>
            <person name="Schwartz D.C."/>
            <person name="Rogers J."/>
            <person name="Quetier F."/>
            <person name="Town C.D."/>
            <person name="Roe B.A."/>
        </authorList>
    </citation>
    <scope>NUCLEOTIDE SEQUENCE [LARGE SCALE GENOMIC DNA]</scope>
    <source>
        <strain evidence="2">A17</strain>
        <strain evidence="4 5">cv. Jemalong A17</strain>
    </source>
</reference>
<reference evidence="4" key="3">
    <citation type="submission" date="2015-04" db="UniProtKB">
        <authorList>
            <consortium name="EnsemblPlants"/>
        </authorList>
    </citation>
    <scope>IDENTIFICATION</scope>
    <source>
        <strain evidence="4">cv. Jemalong A17</strain>
    </source>
</reference>
<name>A0A072U9L6_MEDTR</name>
<dbReference type="PROSITE" id="PS51642">
    <property type="entry name" value="HEMOPEXIN_2"/>
    <property type="match status" value="3"/>
</dbReference>
<dbReference type="EMBL" id="CM001222">
    <property type="protein sequence ID" value="KEH26121.1"/>
    <property type="molecule type" value="Genomic_DNA"/>
</dbReference>
<accession>A0A072U9L6</accession>
<protein>
    <submittedName>
        <fullName evidence="2">Albumin-2 protein</fullName>
    </submittedName>
    <submittedName>
        <fullName evidence="3">Putative Hemopexin-like domain-containing protein</fullName>
    </submittedName>
</protein>
<dbReference type="SMART" id="SM00120">
    <property type="entry name" value="HX"/>
    <property type="match status" value="4"/>
</dbReference>
<dbReference type="EMBL" id="PSQE01000006">
    <property type="protein sequence ID" value="RHN51363.1"/>
    <property type="molecule type" value="Genomic_DNA"/>
</dbReference>
<dbReference type="Gramene" id="rna35789">
    <property type="protein sequence ID" value="RHN51363.1"/>
    <property type="gene ID" value="gene35789"/>
</dbReference>
<proteinExistence type="predicted"/>
<evidence type="ECO:0000256" key="1">
    <source>
        <dbReference type="PROSITE-ProRule" id="PRU01011"/>
    </source>
</evidence>
<dbReference type="AlphaFoldDB" id="A0A072U9L6"/>
<dbReference type="OrthoDB" id="6845681at2759"/>
<dbReference type="EnsemblPlants" id="KEH26121">
    <property type="protein sequence ID" value="KEH26121"/>
    <property type="gene ID" value="MTR_6g045077"/>
</dbReference>
<evidence type="ECO:0000313" key="3">
    <source>
        <dbReference type="EMBL" id="RHN51363.1"/>
    </source>
</evidence>
<dbReference type="KEGG" id="mtr:25496332"/>
<gene>
    <name evidence="4" type="primary">25496332</name>
    <name evidence="2" type="ordered locus">MTR_6g045077</name>
    <name evidence="3" type="ORF">MtrunA17_Chr6g0467741</name>
</gene>
<reference evidence="2 5" key="2">
    <citation type="journal article" date="2014" name="BMC Genomics">
        <title>An improved genome release (version Mt4.0) for the model legume Medicago truncatula.</title>
        <authorList>
            <person name="Tang H."/>
            <person name="Krishnakumar V."/>
            <person name="Bidwell S."/>
            <person name="Rosen B."/>
            <person name="Chan A."/>
            <person name="Zhou S."/>
            <person name="Gentzbittel L."/>
            <person name="Childs K.L."/>
            <person name="Yandell M."/>
            <person name="Gundlach H."/>
            <person name="Mayer K.F."/>
            <person name="Schwartz D.C."/>
            <person name="Town C.D."/>
        </authorList>
    </citation>
    <scope>GENOME REANNOTATION</scope>
    <source>
        <strain evidence="2">A17</strain>
        <strain evidence="4 5">cv. Jemalong A17</strain>
    </source>
</reference>
<dbReference type="SUPFAM" id="SSF50923">
    <property type="entry name" value="Hemopexin-like domain"/>
    <property type="match status" value="2"/>
</dbReference>
<feature type="repeat" description="Hemopexin" evidence="1">
    <location>
        <begin position="59"/>
        <end position="110"/>
    </location>
</feature>
<dbReference type="InterPro" id="IPR018487">
    <property type="entry name" value="Hemopexin-like_repeat"/>
</dbReference>
<sequence>MPNAIDAAFCSSKANECYIFVKQKYMVVNYAPGGQKKDIISAPTNIAGGFPMFANTIFKYKIDCSFDTGDNVAFFFSGDQCAKTSYTPNSLAKARLLQGPMPIKTMFPALKGTTFESGIDAILRSHKENHVHLFKGDRRCHFNFKSNTVTGNSSISKYFPPLLGTVFEKGIDAAFNTHFENEVFIFKDQYYLHYNIKDDKFLNGYIKLISDDWPALRRIL</sequence>
<dbReference type="InterPro" id="IPR036375">
    <property type="entry name" value="Hemopexin-like_dom_sf"/>
</dbReference>
<dbReference type="Pfam" id="PF00045">
    <property type="entry name" value="Hemopexin"/>
    <property type="match status" value="1"/>
</dbReference>
<evidence type="ECO:0000313" key="2">
    <source>
        <dbReference type="EMBL" id="KEH26121.1"/>
    </source>
</evidence>
<feature type="repeat" description="Hemopexin" evidence="1">
    <location>
        <begin position="168"/>
        <end position="216"/>
    </location>
</feature>
<reference evidence="3" key="4">
    <citation type="journal article" date="2018" name="Nat. Plants">
        <title>Whole-genome landscape of Medicago truncatula symbiotic genes.</title>
        <authorList>
            <person name="Pecrix Y."/>
            <person name="Gamas P."/>
            <person name="Carrere S."/>
        </authorList>
    </citation>
    <scope>NUCLEOTIDE SEQUENCE</scope>
    <source>
        <tissue evidence="3">Leaves</tissue>
    </source>
</reference>